<dbReference type="AlphaFoldDB" id="A0A401UCC5"/>
<comment type="caution">
    <text evidence="1">The sequence shown here is derived from an EMBL/GenBank/DDBJ whole genome shotgun (WGS) entry which is preliminary data.</text>
</comment>
<proteinExistence type="predicted"/>
<dbReference type="Proteomes" id="UP000288227">
    <property type="component" value="Unassembled WGS sequence"/>
</dbReference>
<dbReference type="InterPro" id="IPR023393">
    <property type="entry name" value="START-like_dom_sf"/>
</dbReference>
<dbReference type="Gene3D" id="3.30.530.20">
    <property type="match status" value="1"/>
</dbReference>
<reference evidence="1 2" key="1">
    <citation type="submission" date="2018-11" db="EMBL/GenBank/DDBJ databases">
        <title>Chryseotalea sanarue gen. nov., sp., nov., a member of the family Cytophagaceae, isolated from a brackish lake in Hamamatsu Japan.</title>
        <authorList>
            <person name="Maejima Y."/>
            <person name="Iino T."/>
            <person name="Muraguchi Y."/>
            <person name="Fukuda K."/>
            <person name="Ohkuma M."/>
            <person name="Moriuchi R."/>
            <person name="Dohra H."/>
            <person name="Kimbara K."/>
            <person name="Shintani M."/>
        </authorList>
    </citation>
    <scope>NUCLEOTIDE SEQUENCE [LARGE SCALE GENOMIC DNA]</scope>
    <source>
        <strain evidence="1 2">Ys</strain>
    </source>
</reference>
<dbReference type="SUPFAM" id="SSF55961">
    <property type="entry name" value="Bet v1-like"/>
    <property type="match status" value="1"/>
</dbReference>
<keyword evidence="2" id="KW-1185">Reference proteome</keyword>
<organism evidence="1 2">
    <name type="scientific">Chryseotalea sanaruensis</name>
    <dbReference type="NCBI Taxonomy" id="2482724"/>
    <lineage>
        <taxon>Bacteria</taxon>
        <taxon>Pseudomonadati</taxon>
        <taxon>Bacteroidota</taxon>
        <taxon>Cytophagia</taxon>
        <taxon>Cytophagales</taxon>
        <taxon>Chryseotaleaceae</taxon>
        <taxon>Chryseotalea</taxon>
    </lineage>
</organism>
<protein>
    <submittedName>
        <fullName evidence="1">Uncharacterized protein</fullName>
    </submittedName>
</protein>
<name>A0A401UCC5_9BACT</name>
<dbReference type="EMBL" id="BHXQ01000005">
    <property type="protein sequence ID" value="GCC52534.1"/>
    <property type="molecule type" value="Genomic_DNA"/>
</dbReference>
<gene>
    <name evidence="1" type="ORF">SanaruYs_27710</name>
</gene>
<accession>A0A401UCC5</accession>
<evidence type="ECO:0000313" key="1">
    <source>
        <dbReference type="EMBL" id="GCC52534.1"/>
    </source>
</evidence>
<evidence type="ECO:0000313" key="2">
    <source>
        <dbReference type="Proteomes" id="UP000288227"/>
    </source>
</evidence>
<sequence length="175" mass="20173">MLFTFTKAHKIMKHSTTILIIISVFISSFQLRENSNTRDQESKVVNGSIEINASTAKVWDIITNEDHAKILGNIFVKNGFVKSDWKLNSKVHFIYEPDYIVYSGIITKITEEEFIQIDYNINGLEYVEKFTIEKLGSVAKLSAVISPYGNDYNKQKATWQNWLLKVKELSEKSQK</sequence>